<dbReference type="Gene3D" id="3.10.180.10">
    <property type="entry name" value="2,3-Dihydroxybiphenyl 1,2-Dioxygenase, domain 1"/>
    <property type="match status" value="1"/>
</dbReference>
<sequence>MTPNPGEARPELVVNDIAAVVATGRFDEALAWYGCIFGREPDLRPVAGVAEWQLTATAWLQLITDEARAGRTAVRFGVTDLADTRAALAGRGLIAAAEPRVIADLVAVLEITDPDGNEVSFVQELT</sequence>
<reference evidence="1" key="1">
    <citation type="submission" date="2019-05" db="EMBL/GenBank/DDBJ databases">
        <authorList>
            <person name="Naeem R."/>
            <person name="Antony C."/>
            <person name="Guan Q."/>
        </authorList>
    </citation>
    <scope>NUCLEOTIDE SEQUENCE</scope>
    <source>
        <strain evidence="1">1</strain>
    </source>
</reference>
<proteinExistence type="predicted"/>
<dbReference type="PROSITE" id="PS51819">
    <property type="entry name" value="VOC"/>
    <property type="match status" value="1"/>
</dbReference>
<dbReference type="EMBL" id="LR589675">
    <property type="protein sequence ID" value="VTP11498.1"/>
    <property type="molecule type" value="Genomic_DNA"/>
</dbReference>
<dbReference type="AlphaFoldDB" id="A0A653FPB7"/>
<evidence type="ECO:0000313" key="1">
    <source>
        <dbReference type="EMBL" id="VTP11498.1"/>
    </source>
</evidence>
<dbReference type="SUPFAM" id="SSF54593">
    <property type="entry name" value="Glyoxalase/Bleomycin resistance protein/Dihydroxybiphenyl dioxygenase"/>
    <property type="match status" value="1"/>
</dbReference>
<dbReference type="InterPro" id="IPR029068">
    <property type="entry name" value="Glyas_Bleomycin-R_OHBP_Dase"/>
</dbReference>
<accession>A0A653FPB7</accession>
<protein>
    <submittedName>
        <fullName evidence="1">Uncharacterized protein</fullName>
    </submittedName>
</protein>
<dbReference type="RefSeq" id="WP_011729125.1">
    <property type="nucleotide sequence ID" value="NZ_CP009495.1"/>
</dbReference>
<organism evidence="1">
    <name type="scientific">Mycolicibacterium smegmatis</name>
    <name type="common">Mycobacterium smegmatis</name>
    <dbReference type="NCBI Taxonomy" id="1772"/>
    <lineage>
        <taxon>Bacteria</taxon>
        <taxon>Bacillati</taxon>
        <taxon>Actinomycetota</taxon>
        <taxon>Actinomycetes</taxon>
        <taxon>Mycobacteriales</taxon>
        <taxon>Mycobacteriaceae</taxon>
        <taxon>Mycolicibacterium</taxon>
    </lineage>
</organism>
<dbReference type="KEGG" id="msh:LI98_17515"/>
<gene>
    <name evidence="1" type="ORF">BIN_B_05851</name>
</gene>
<dbReference type="KEGG" id="msn:LI99_17510"/>
<dbReference type="CDD" id="cd06587">
    <property type="entry name" value="VOC"/>
    <property type="match status" value="1"/>
</dbReference>
<name>A0A653FPB7_MYCSM</name>
<dbReference type="InterPro" id="IPR037523">
    <property type="entry name" value="VOC_core"/>
</dbReference>